<evidence type="ECO:0000313" key="3">
    <source>
        <dbReference type="Proteomes" id="UP000270924"/>
    </source>
</evidence>
<sequence>MWVLKFVDNEHKNESRIKKHGIIPPKFIILHRSEFLKILFEIDLIIWFAYGTLSYLITNMSSFIK</sequence>
<protein>
    <submittedName>
        <fullName evidence="2">Uncharacterized protein</fullName>
    </submittedName>
</protein>
<dbReference type="Proteomes" id="UP000270924">
    <property type="component" value="Unassembled WGS sequence"/>
</dbReference>
<evidence type="ECO:0000313" key="2">
    <source>
        <dbReference type="EMBL" id="VDM17530.1"/>
    </source>
</evidence>
<evidence type="ECO:0000256" key="1">
    <source>
        <dbReference type="SAM" id="Phobius"/>
    </source>
</evidence>
<dbReference type="InParanoid" id="A0A3P7E4M8"/>
<gene>
    <name evidence="2" type="ORF">WBA_LOCUS9776</name>
</gene>
<keyword evidence="1" id="KW-1133">Transmembrane helix</keyword>
<keyword evidence="1" id="KW-0812">Transmembrane</keyword>
<feature type="transmembrane region" description="Helical" evidence="1">
    <location>
        <begin position="35"/>
        <end position="57"/>
    </location>
</feature>
<keyword evidence="3" id="KW-1185">Reference proteome</keyword>
<organism evidence="2 3">
    <name type="scientific">Wuchereria bancrofti</name>
    <dbReference type="NCBI Taxonomy" id="6293"/>
    <lineage>
        <taxon>Eukaryota</taxon>
        <taxon>Metazoa</taxon>
        <taxon>Ecdysozoa</taxon>
        <taxon>Nematoda</taxon>
        <taxon>Chromadorea</taxon>
        <taxon>Rhabditida</taxon>
        <taxon>Spirurina</taxon>
        <taxon>Spiruromorpha</taxon>
        <taxon>Filarioidea</taxon>
        <taxon>Onchocercidae</taxon>
        <taxon>Wuchereria</taxon>
    </lineage>
</organism>
<keyword evidence="1" id="KW-0472">Membrane</keyword>
<reference evidence="2 3" key="1">
    <citation type="submission" date="2018-11" db="EMBL/GenBank/DDBJ databases">
        <authorList>
            <consortium name="Pathogen Informatics"/>
        </authorList>
    </citation>
    <scope>NUCLEOTIDE SEQUENCE [LARGE SCALE GENOMIC DNA]</scope>
</reference>
<proteinExistence type="predicted"/>
<dbReference type="AlphaFoldDB" id="A0A3P7E4M8"/>
<name>A0A3P7E4M8_WUCBA</name>
<dbReference type="EMBL" id="UYWW01010196">
    <property type="protein sequence ID" value="VDM17530.1"/>
    <property type="molecule type" value="Genomic_DNA"/>
</dbReference>
<accession>A0A3P7E4M8</accession>